<organism evidence="1 2">
    <name type="scientific">Mumia zhuanghuii</name>
    <dbReference type="NCBI Taxonomy" id="2585211"/>
    <lineage>
        <taxon>Bacteria</taxon>
        <taxon>Bacillati</taxon>
        <taxon>Actinomycetota</taxon>
        <taxon>Actinomycetes</taxon>
        <taxon>Propionibacteriales</taxon>
        <taxon>Nocardioidaceae</taxon>
        <taxon>Mumia</taxon>
    </lineage>
</organism>
<dbReference type="RefSeq" id="WP_139107144.1">
    <property type="nucleotide sequence ID" value="NZ_VDFR01000190.1"/>
</dbReference>
<gene>
    <name evidence="1" type="ORF">FHE65_30345</name>
</gene>
<accession>A0A5C4MBS3</accession>
<sequence>MGERFERPLFDLRELPFQSELLLRLKAVGLVLRKQLFSRLLGELRFRFRELELMQFELPVQP</sequence>
<proteinExistence type="predicted"/>
<reference evidence="1 2" key="1">
    <citation type="submission" date="2019-05" db="EMBL/GenBank/DDBJ databases">
        <title>Mumia sp. nov., isolated from the intestinal contents of plateau pika (Ochotona curzoniae) in the Qinghai-Tibet plateau of China.</title>
        <authorList>
            <person name="Tian Z."/>
        </authorList>
    </citation>
    <scope>NUCLEOTIDE SEQUENCE [LARGE SCALE GENOMIC DNA]</scope>
    <source>
        <strain evidence="2">527</strain>
    </source>
</reference>
<evidence type="ECO:0000313" key="2">
    <source>
        <dbReference type="Proteomes" id="UP000306740"/>
    </source>
</evidence>
<protein>
    <submittedName>
        <fullName evidence="1">Uncharacterized protein</fullName>
    </submittedName>
</protein>
<dbReference type="EMBL" id="VDFR01000190">
    <property type="protein sequence ID" value="TNC32521.1"/>
    <property type="molecule type" value="Genomic_DNA"/>
</dbReference>
<name>A0A5C4MBS3_9ACTN</name>
<dbReference type="Proteomes" id="UP000306740">
    <property type="component" value="Unassembled WGS sequence"/>
</dbReference>
<evidence type="ECO:0000313" key="1">
    <source>
        <dbReference type="EMBL" id="TNC32521.1"/>
    </source>
</evidence>
<comment type="caution">
    <text evidence="1">The sequence shown here is derived from an EMBL/GenBank/DDBJ whole genome shotgun (WGS) entry which is preliminary data.</text>
</comment>
<dbReference type="AlphaFoldDB" id="A0A5C4MBS3"/>